<dbReference type="Pfam" id="PF01585">
    <property type="entry name" value="G-patch"/>
    <property type="match status" value="1"/>
</dbReference>
<dbReference type="STRING" id="1314773.A0A3N2Q427"/>
<dbReference type="FunFam" id="3.30.70.330:FF:000495">
    <property type="entry name" value="Putative G-patch DNA repair protein (Drt111)"/>
    <property type="match status" value="1"/>
</dbReference>
<dbReference type="GO" id="GO:0071011">
    <property type="term" value="C:precatalytic spliceosome"/>
    <property type="evidence" value="ECO:0007669"/>
    <property type="project" value="TreeGrafter"/>
</dbReference>
<name>A0A3N2Q427_SODAK</name>
<dbReference type="PROSITE" id="PS50174">
    <property type="entry name" value="G_PATCH"/>
    <property type="match status" value="1"/>
</dbReference>
<dbReference type="PANTHER" id="PTHR13288">
    <property type="entry name" value="SPLICING FACTOR 45 SPF45"/>
    <property type="match status" value="1"/>
</dbReference>
<evidence type="ECO:0000256" key="2">
    <source>
        <dbReference type="SAM" id="MobiDB-lite"/>
    </source>
</evidence>
<dbReference type="EMBL" id="ML119052">
    <property type="protein sequence ID" value="ROT41509.1"/>
    <property type="molecule type" value="Genomic_DNA"/>
</dbReference>
<feature type="compositionally biased region" description="Polar residues" evidence="2">
    <location>
        <begin position="92"/>
        <end position="104"/>
    </location>
</feature>
<dbReference type="GeneID" id="39575929"/>
<dbReference type="InterPro" id="IPR000504">
    <property type="entry name" value="RRM_dom"/>
</dbReference>
<evidence type="ECO:0000259" key="3">
    <source>
        <dbReference type="PROSITE" id="PS50102"/>
    </source>
</evidence>
<keyword evidence="6" id="KW-1185">Reference proteome</keyword>
<feature type="region of interest" description="Disordered" evidence="2">
    <location>
        <begin position="200"/>
        <end position="372"/>
    </location>
</feature>
<dbReference type="GO" id="GO:0003723">
    <property type="term" value="F:RNA binding"/>
    <property type="evidence" value="ECO:0007669"/>
    <property type="project" value="UniProtKB-UniRule"/>
</dbReference>
<gene>
    <name evidence="5" type="ORF">SODALDRAFT_260923</name>
</gene>
<feature type="region of interest" description="Disordered" evidence="2">
    <location>
        <begin position="1"/>
        <end position="123"/>
    </location>
</feature>
<protein>
    <recommendedName>
        <fullName evidence="7">G-patch domain-containing protein</fullName>
    </recommendedName>
</protein>
<feature type="compositionally biased region" description="Acidic residues" evidence="2">
    <location>
        <begin position="321"/>
        <end position="333"/>
    </location>
</feature>
<accession>A0A3N2Q427</accession>
<feature type="compositionally biased region" description="Basic residues" evidence="2">
    <location>
        <begin position="146"/>
        <end position="155"/>
    </location>
</feature>
<reference evidence="5 6" key="1">
    <citation type="journal article" date="2018" name="Mol. Ecol.">
        <title>The obligate alkalophilic soda-lake fungus Sodiomyces alkalinus has shifted to a protein diet.</title>
        <authorList>
            <person name="Grum-Grzhimaylo A.A."/>
            <person name="Falkoski D.L."/>
            <person name="van den Heuvel J."/>
            <person name="Valero-Jimenez C.A."/>
            <person name="Min B."/>
            <person name="Choi I.G."/>
            <person name="Lipzen A."/>
            <person name="Daum C.G."/>
            <person name="Aanen D.K."/>
            <person name="Tsang A."/>
            <person name="Henrissat B."/>
            <person name="Bilanenko E.N."/>
            <person name="de Vries R.P."/>
            <person name="van Kan J.A.L."/>
            <person name="Grigoriev I.V."/>
            <person name="Debets A.J.M."/>
        </authorList>
    </citation>
    <scope>NUCLEOTIDE SEQUENCE [LARGE SCALE GENOMIC DNA]</scope>
    <source>
        <strain evidence="5 6">F11</strain>
    </source>
</reference>
<evidence type="ECO:0000256" key="1">
    <source>
        <dbReference type="PROSITE-ProRule" id="PRU00176"/>
    </source>
</evidence>
<dbReference type="OrthoDB" id="5411533at2759"/>
<sequence length="537" mass="58434">MAAPPPPPPARGGLSLYANLLDTPSSSDASATISSAPVRYTQSGEPIDPRDAAATAAAKKPLDPSLRFQPIRRPQAKTTTKPKVGFPKSIPAAQTSTHPTTTSAGLGGPNPPGPAVHAPPKTTTLADWAANEEDEWMYGTAEKRQRGGRRKKKKKIGQEQHLQTDWEEIYDPTKPTNFEEYMRSDERIREIQEWKAVLYRHRRERSLSDDSDEEEQTRSRSAPKSGTDQFAPPPNYNFAPPPSPPRTAAAPPVLDDATGDDAYVRRLALSGAAPPPSPPPPPPPPPPTGLPPVEPPTDTATISRAPVRYPPPEPTPADKVAEEEEEEQEEEAAANENDGYSPPPVLGLSSGATPDRDAPETHQPRSNRPGQAGFAQRLMSKYGWTKGSGLGVDESGIINPLRVQVEKRKKKSDAEGGGWAEPAAKSRILGGRRKDNGASRFGPMSEVIVLRNMLEGMEDLQGEIANGLGQEIGEECGDKYGRVERLYIDTEDRQVFIKFTDQVSALRAVNELDGRIFNGNTVRPSFYDAEKFEQGIY</sequence>
<feature type="domain" description="RRM" evidence="3">
    <location>
        <begin position="446"/>
        <end position="529"/>
    </location>
</feature>
<dbReference type="InterPro" id="IPR040052">
    <property type="entry name" value="RBM17"/>
</dbReference>
<feature type="compositionally biased region" description="Low complexity" evidence="2">
    <location>
        <begin position="22"/>
        <end position="37"/>
    </location>
</feature>
<dbReference type="PANTHER" id="PTHR13288:SF8">
    <property type="entry name" value="SPLICING FACTOR 45"/>
    <property type="match status" value="1"/>
</dbReference>
<dbReference type="InterPro" id="IPR012677">
    <property type="entry name" value="Nucleotide-bd_a/b_plait_sf"/>
</dbReference>
<evidence type="ECO:0008006" key="7">
    <source>
        <dbReference type="Google" id="ProtNLM"/>
    </source>
</evidence>
<dbReference type="Gene3D" id="3.30.70.330">
    <property type="match status" value="1"/>
</dbReference>
<feature type="compositionally biased region" description="Basic and acidic residues" evidence="2">
    <location>
        <begin position="354"/>
        <end position="363"/>
    </location>
</feature>
<feature type="compositionally biased region" description="Pro residues" evidence="2">
    <location>
        <begin position="1"/>
        <end position="10"/>
    </location>
</feature>
<dbReference type="SUPFAM" id="SSF54928">
    <property type="entry name" value="RNA-binding domain, RBD"/>
    <property type="match status" value="1"/>
</dbReference>
<dbReference type="AlphaFoldDB" id="A0A3N2Q427"/>
<dbReference type="RefSeq" id="XP_028469315.1">
    <property type="nucleotide sequence ID" value="XM_028607451.1"/>
</dbReference>
<feature type="domain" description="G-patch" evidence="4">
    <location>
        <begin position="371"/>
        <end position="422"/>
    </location>
</feature>
<evidence type="ECO:0000313" key="6">
    <source>
        <dbReference type="Proteomes" id="UP000272025"/>
    </source>
</evidence>
<keyword evidence="1" id="KW-0694">RNA-binding</keyword>
<feature type="compositionally biased region" description="Pro residues" evidence="2">
    <location>
        <begin position="273"/>
        <end position="295"/>
    </location>
</feature>
<feature type="non-terminal residue" evidence="5">
    <location>
        <position position="537"/>
    </location>
</feature>
<organism evidence="5 6">
    <name type="scientific">Sodiomyces alkalinus (strain CBS 110278 / VKM F-3762 / F11)</name>
    <name type="common">Alkaliphilic filamentous fungus</name>
    <dbReference type="NCBI Taxonomy" id="1314773"/>
    <lineage>
        <taxon>Eukaryota</taxon>
        <taxon>Fungi</taxon>
        <taxon>Dikarya</taxon>
        <taxon>Ascomycota</taxon>
        <taxon>Pezizomycotina</taxon>
        <taxon>Sordariomycetes</taxon>
        <taxon>Hypocreomycetidae</taxon>
        <taxon>Glomerellales</taxon>
        <taxon>Plectosphaerellaceae</taxon>
        <taxon>Sodiomyces</taxon>
    </lineage>
</organism>
<feature type="region of interest" description="Disordered" evidence="2">
    <location>
        <begin position="139"/>
        <end position="176"/>
    </location>
</feature>
<evidence type="ECO:0000313" key="5">
    <source>
        <dbReference type="EMBL" id="ROT41509.1"/>
    </source>
</evidence>
<dbReference type="Pfam" id="PF00076">
    <property type="entry name" value="RRM_1"/>
    <property type="match status" value="1"/>
</dbReference>
<dbReference type="Proteomes" id="UP000272025">
    <property type="component" value="Unassembled WGS sequence"/>
</dbReference>
<proteinExistence type="predicted"/>
<feature type="region of interest" description="Disordered" evidence="2">
    <location>
        <begin position="408"/>
        <end position="437"/>
    </location>
</feature>
<dbReference type="GO" id="GO:0045292">
    <property type="term" value="P:mRNA cis splicing, via spliceosome"/>
    <property type="evidence" value="ECO:0007669"/>
    <property type="project" value="InterPro"/>
</dbReference>
<dbReference type="SMART" id="SM00443">
    <property type="entry name" value="G_patch"/>
    <property type="match status" value="1"/>
</dbReference>
<evidence type="ECO:0000259" key="4">
    <source>
        <dbReference type="PROSITE" id="PS50174"/>
    </source>
</evidence>
<dbReference type="InterPro" id="IPR000467">
    <property type="entry name" value="G_patch_dom"/>
</dbReference>
<dbReference type="PROSITE" id="PS50102">
    <property type="entry name" value="RRM"/>
    <property type="match status" value="1"/>
</dbReference>
<feature type="compositionally biased region" description="Pro residues" evidence="2">
    <location>
        <begin position="231"/>
        <end position="245"/>
    </location>
</feature>
<feature type="compositionally biased region" description="Polar residues" evidence="2">
    <location>
        <begin position="219"/>
        <end position="228"/>
    </location>
</feature>
<dbReference type="InterPro" id="IPR035979">
    <property type="entry name" value="RBD_domain_sf"/>
</dbReference>